<evidence type="ECO:0000256" key="4">
    <source>
        <dbReference type="PROSITE-ProRule" id="PRU00282"/>
    </source>
</evidence>
<dbReference type="Proteomes" id="UP000596660">
    <property type="component" value="Unplaced"/>
</dbReference>
<sequence>MLGTIATIAGEEGLPAFWKGIVPGLHRQCQYGGLRIGLYEPIEASAMAWRCWPQHGSKIEPWLGVISSAELAKRLGNGETPPRLGEALNNAEPICSIRIFELGMKLFSLCHEWLPGILKIYVDLGDNDAFLCNLHSAIMGRTNH</sequence>
<dbReference type="GO" id="GO:0016020">
    <property type="term" value="C:membrane"/>
    <property type="evidence" value="ECO:0007669"/>
    <property type="project" value="UniProtKB-SubCell"/>
</dbReference>
<dbReference type="EnsemblPlants" id="AUR62030192-RA">
    <property type="protein sequence ID" value="AUR62030192-RA:cds"/>
    <property type="gene ID" value="AUR62030192"/>
</dbReference>
<dbReference type="AlphaFoldDB" id="A0A803MIU6"/>
<evidence type="ECO:0000313" key="7">
    <source>
        <dbReference type="Proteomes" id="UP000596660"/>
    </source>
</evidence>
<proteinExistence type="inferred from homology"/>
<evidence type="ECO:0000256" key="5">
    <source>
        <dbReference type="RuleBase" id="RU000488"/>
    </source>
</evidence>
<feature type="repeat" description="Solcar" evidence="4">
    <location>
        <begin position="1"/>
        <end position="45"/>
    </location>
</feature>
<keyword evidence="5" id="KW-0813">Transport</keyword>
<evidence type="ECO:0000313" key="6">
    <source>
        <dbReference type="EnsemblPlants" id="AUR62030192-RA:cds"/>
    </source>
</evidence>
<name>A0A803MIU6_CHEQI</name>
<dbReference type="InterPro" id="IPR018108">
    <property type="entry name" value="MCP_transmembrane"/>
</dbReference>
<keyword evidence="2 4" id="KW-0812">Transmembrane</keyword>
<accession>A0A803MIU6</accession>
<comment type="subcellular location">
    <subcellularLocation>
        <location evidence="1">Membrane</location>
        <topology evidence="1">Multi-pass membrane protein</topology>
    </subcellularLocation>
</comment>
<dbReference type="Pfam" id="PF00153">
    <property type="entry name" value="Mito_carr"/>
    <property type="match status" value="1"/>
</dbReference>
<keyword evidence="3 4" id="KW-0472">Membrane</keyword>
<evidence type="ECO:0000256" key="2">
    <source>
        <dbReference type="ARBA" id="ARBA00022692"/>
    </source>
</evidence>
<protein>
    <submittedName>
        <fullName evidence="6">Uncharacterized protein</fullName>
    </submittedName>
</protein>
<dbReference type="Gramene" id="AUR62030192-RA">
    <property type="protein sequence ID" value="AUR62030192-RA:cds"/>
    <property type="gene ID" value="AUR62030192"/>
</dbReference>
<organism evidence="6 7">
    <name type="scientific">Chenopodium quinoa</name>
    <name type="common">Quinoa</name>
    <dbReference type="NCBI Taxonomy" id="63459"/>
    <lineage>
        <taxon>Eukaryota</taxon>
        <taxon>Viridiplantae</taxon>
        <taxon>Streptophyta</taxon>
        <taxon>Embryophyta</taxon>
        <taxon>Tracheophyta</taxon>
        <taxon>Spermatophyta</taxon>
        <taxon>Magnoliopsida</taxon>
        <taxon>eudicotyledons</taxon>
        <taxon>Gunneridae</taxon>
        <taxon>Pentapetalae</taxon>
        <taxon>Caryophyllales</taxon>
        <taxon>Chenopodiaceae</taxon>
        <taxon>Chenopodioideae</taxon>
        <taxon>Atripliceae</taxon>
        <taxon>Chenopodium</taxon>
    </lineage>
</organism>
<dbReference type="PROSITE" id="PS50920">
    <property type="entry name" value="SOLCAR"/>
    <property type="match status" value="1"/>
</dbReference>
<dbReference type="InterPro" id="IPR023395">
    <property type="entry name" value="MCP_dom_sf"/>
</dbReference>
<dbReference type="SUPFAM" id="SSF103506">
    <property type="entry name" value="Mitochondrial carrier"/>
    <property type="match status" value="1"/>
</dbReference>
<reference evidence="6" key="1">
    <citation type="journal article" date="2017" name="Nature">
        <title>The genome of Chenopodium quinoa.</title>
        <authorList>
            <person name="Jarvis D.E."/>
            <person name="Ho Y.S."/>
            <person name="Lightfoot D.J."/>
            <person name="Schmoeckel S.M."/>
            <person name="Li B."/>
            <person name="Borm T.J.A."/>
            <person name="Ohyanagi H."/>
            <person name="Mineta K."/>
            <person name="Michell C.T."/>
            <person name="Saber N."/>
            <person name="Kharbatia N.M."/>
            <person name="Rupper R.R."/>
            <person name="Sharp A.R."/>
            <person name="Dally N."/>
            <person name="Boughton B.A."/>
            <person name="Woo Y.H."/>
            <person name="Gao G."/>
            <person name="Schijlen E.G.W.M."/>
            <person name="Guo X."/>
            <person name="Momin A.A."/>
            <person name="Negrao S."/>
            <person name="Al-Babili S."/>
            <person name="Gehring C."/>
            <person name="Roessner U."/>
            <person name="Jung C."/>
            <person name="Murphy K."/>
            <person name="Arold S.T."/>
            <person name="Gojobori T."/>
            <person name="van der Linden C.G."/>
            <person name="van Loo E.N."/>
            <person name="Jellen E.N."/>
            <person name="Maughan P.J."/>
            <person name="Tester M."/>
        </authorList>
    </citation>
    <scope>NUCLEOTIDE SEQUENCE [LARGE SCALE GENOMIC DNA]</scope>
    <source>
        <strain evidence="6">cv. PI 614886</strain>
    </source>
</reference>
<reference evidence="6" key="2">
    <citation type="submission" date="2021-03" db="UniProtKB">
        <authorList>
            <consortium name="EnsemblPlants"/>
        </authorList>
    </citation>
    <scope>IDENTIFICATION</scope>
</reference>
<keyword evidence="7" id="KW-1185">Reference proteome</keyword>
<evidence type="ECO:0000256" key="1">
    <source>
        <dbReference type="ARBA" id="ARBA00004141"/>
    </source>
</evidence>
<evidence type="ECO:0000256" key="3">
    <source>
        <dbReference type="ARBA" id="ARBA00023136"/>
    </source>
</evidence>
<comment type="similarity">
    <text evidence="5">Belongs to the mitochondrial carrier (TC 2.A.29) family.</text>
</comment>